<comment type="function">
    <text evidence="10">Catalyzes the transfer of an acyl group from acyl-phosphate (acyl-PO(4)) to glycerol-3-phosphate (G3P) to form lysophosphatidic acid (LPA). This enzyme utilizes acyl-phosphate as fatty acyl donor, but not acyl-CoA or acyl-ACP.</text>
</comment>
<evidence type="ECO:0000256" key="2">
    <source>
        <dbReference type="ARBA" id="ARBA00022516"/>
    </source>
</evidence>
<name>A0A368LQ41_9VIBR</name>
<keyword evidence="4 10" id="KW-0812">Transmembrane</keyword>
<evidence type="ECO:0000256" key="10">
    <source>
        <dbReference type="HAMAP-Rule" id="MF_01043"/>
    </source>
</evidence>
<reference evidence="11 12" key="1">
    <citation type="journal article" date="2017" name="Elife">
        <title>Extensive horizontal gene transfer in cheese-associated bacteria.</title>
        <authorList>
            <person name="Bonham K.S."/>
            <person name="Wolfe B.E."/>
            <person name="Dutton R.J."/>
        </authorList>
    </citation>
    <scope>NUCLEOTIDE SEQUENCE [LARGE SCALE GENOMIC DNA]</scope>
    <source>
        <strain evidence="11 12">JB196</strain>
    </source>
</reference>
<dbReference type="EC" id="2.3.1.275" evidence="10"/>
<dbReference type="AlphaFoldDB" id="A0A368LQ41"/>
<dbReference type="Proteomes" id="UP000252479">
    <property type="component" value="Unassembled WGS sequence"/>
</dbReference>
<keyword evidence="3 10" id="KW-0808">Transferase</keyword>
<feature type="transmembrane region" description="Helical" evidence="10">
    <location>
        <begin position="71"/>
        <end position="96"/>
    </location>
</feature>
<dbReference type="RefSeq" id="WP_086960820.1">
    <property type="nucleotide sequence ID" value="NZ_AP018680.1"/>
</dbReference>
<dbReference type="NCBIfam" id="TIGR00023">
    <property type="entry name" value="glycerol-3-phosphate 1-O-acyltransferase PlsY"/>
    <property type="match status" value="1"/>
</dbReference>
<dbReference type="InterPro" id="IPR003811">
    <property type="entry name" value="G3P_acylTferase_PlsY"/>
</dbReference>
<organism evidence="11 12">
    <name type="scientific">Vibrio casei</name>
    <dbReference type="NCBI Taxonomy" id="673372"/>
    <lineage>
        <taxon>Bacteria</taxon>
        <taxon>Pseudomonadati</taxon>
        <taxon>Pseudomonadota</taxon>
        <taxon>Gammaproteobacteria</taxon>
        <taxon>Vibrionales</taxon>
        <taxon>Vibrionaceae</taxon>
        <taxon>Vibrio</taxon>
    </lineage>
</organism>
<protein>
    <recommendedName>
        <fullName evidence="10">Glycerol-3-phosphate acyltransferase</fullName>
    </recommendedName>
    <alternativeName>
        <fullName evidence="10">Acyl-PO4 G3P acyltransferase</fullName>
    </alternativeName>
    <alternativeName>
        <fullName evidence="10">Acyl-phosphate--glycerol-3-phosphate acyltransferase</fullName>
    </alternativeName>
    <alternativeName>
        <fullName evidence="10">G3P acyltransferase</fullName>
        <shortName evidence="10">GPAT</shortName>
        <ecNumber evidence="10">2.3.1.275</ecNumber>
    </alternativeName>
    <alternativeName>
        <fullName evidence="10">Lysophosphatidic acid synthase</fullName>
        <shortName evidence="10">LPA synthase</shortName>
    </alternativeName>
</protein>
<dbReference type="PANTHER" id="PTHR30309">
    <property type="entry name" value="INNER MEMBRANE PROTEIN YGIH"/>
    <property type="match status" value="1"/>
</dbReference>
<sequence>MSILVLVMIIFAYLLGSISSAVLICRVCRLPDPRLQGSKNPGATNVLRVGGKGAAIAVLLCDILKGMIPVWLSYFFGITPLMLGFIGVAACLGHIYPIFFHFKGGKGVATAVGTMAPIGFDLTGMVMMTWLVTFLLSRYSSLAAVVTSLLAPFYTWMIKPQYTIPVAMLSCLIIFRHYSNIKRLIEGNEPKIKSKKASQSNSK</sequence>
<dbReference type="Pfam" id="PF02660">
    <property type="entry name" value="G3P_acyltransf"/>
    <property type="match status" value="1"/>
</dbReference>
<evidence type="ECO:0000256" key="9">
    <source>
        <dbReference type="ARBA" id="ARBA00023264"/>
    </source>
</evidence>
<comment type="subunit">
    <text evidence="10">Probably interacts with PlsX.</text>
</comment>
<feature type="transmembrane region" description="Helical" evidence="10">
    <location>
        <begin position="162"/>
        <end position="178"/>
    </location>
</feature>
<dbReference type="OrthoDB" id="9777124at2"/>
<keyword evidence="6 10" id="KW-0443">Lipid metabolism</keyword>
<dbReference type="EMBL" id="QPGL01000001">
    <property type="protein sequence ID" value="RCS73935.1"/>
    <property type="molecule type" value="Genomic_DNA"/>
</dbReference>
<keyword evidence="5 10" id="KW-1133">Transmembrane helix</keyword>
<dbReference type="HAMAP" id="MF_01043">
    <property type="entry name" value="PlsY"/>
    <property type="match status" value="1"/>
</dbReference>
<dbReference type="GO" id="GO:0005886">
    <property type="term" value="C:plasma membrane"/>
    <property type="evidence" value="ECO:0007669"/>
    <property type="project" value="UniProtKB-SubCell"/>
</dbReference>
<evidence type="ECO:0000256" key="7">
    <source>
        <dbReference type="ARBA" id="ARBA00023136"/>
    </source>
</evidence>
<evidence type="ECO:0000256" key="3">
    <source>
        <dbReference type="ARBA" id="ARBA00022679"/>
    </source>
</evidence>
<keyword evidence="11" id="KW-0012">Acyltransferase</keyword>
<proteinExistence type="inferred from homology"/>
<keyword evidence="7 10" id="KW-0472">Membrane</keyword>
<comment type="similarity">
    <text evidence="10">Belongs to the PlsY family.</text>
</comment>
<accession>A0A368LQ41</accession>
<evidence type="ECO:0000256" key="1">
    <source>
        <dbReference type="ARBA" id="ARBA00022475"/>
    </source>
</evidence>
<dbReference type="GO" id="GO:0043772">
    <property type="term" value="F:acyl-phosphate glycerol-3-phosphate acyltransferase activity"/>
    <property type="evidence" value="ECO:0007669"/>
    <property type="project" value="UniProtKB-UniRule"/>
</dbReference>
<evidence type="ECO:0000313" key="12">
    <source>
        <dbReference type="Proteomes" id="UP000252479"/>
    </source>
</evidence>
<keyword evidence="9 10" id="KW-1208">Phospholipid metabolism</keyword>
<evidence type="ECO:0000256" key="8">
    <source>
        <dbReference type="ARBA" id="ARBA00023209"/>
    </source>
</evidence>
<evidence type="ECO:0000313" key="11">
    <source>
        <dbReference type="EMBL" id="RCS73935.1"/>
    </source>
</evidence>
<comment type="pathway">
    <text evidence="10">Lipid metabolism; phospholipid metabolism.</text>
</comment>
<evidence type="ECO:0000256" key="5">
    <source>
        <dbReference type="ARBA" id="ARBA00022989"/>
    </source>
</evidence>
<keyword evidence="12" id="KW-1185">Reference proteome</keyword>
<comment type="caution">
    <text evidence="11">The sequence shown here is derived from an EMBL/GenBank/DDBJ whole genome shotgun (WGS) entry which is preliminary data.</text>
</comment>
<comment type="subcellular location">
    <subcellularLocation>
        <location evidence="10">Cell membrane</location>
        <topology evidence="10">Multi-pass membrane protein</topology>
    </subcellularLocation>
</comment>
<evidence type="ECO:0000256" key="6">
    <source>
        <dbReference type="ARBA" id="ARBA00023098"/>
    </source>
</evidence>
<dbReference type="PANTHER" id="PTHR30309:SF0">
    <property type="entry name" value="GLYCEROL-3-PHOSPHATE ACYLTRANSFERASE-RELATED"/>
    <property type="match status" value="1"/>
</dbReference>
<gene>
    <name evidence="10 11" type="primary">plsY</name>
    <name evidence="11" type="ORF">CIK83_10235</name>
</gene>
<dbReference type="UniPathway" id="UPA00085"/>
<dbReference type="SMART" id="SM01207">
    <property type="entry name" value="G3P_acyltransf"/>
    <property type="match status" value="1"/>
</dbReference>
<comment type="caution">
    <text evidence="10">Lacks conserved residue(s) required for the propagation of feature annotation.</text>
</comment>
<keyword evidence="2 10" id="KW-0444">Lipid biosynthesis</keyword>
<comment type="catalytic activity">
    <reaction evidence="10">
        <text>an acyl phosphate + sn-glycerol 3-phosphate = a 1-acyl-sn-glycero-3-phosphate + phosphate</text>
        <dbReference type="Rhea" id="RHEA:34075"/>
        <dbReference type="ChEBI" id="CHEBI:43474"/>
        <dbReference type="ChEBI" id="CHEBI:57597"/>
        <dbReference type="ChEBI" id="CHEBI:57970"/>
        <dbReference type="ChEBI" id="CHEBI:59918"/>
        <dbReference type="EC" id="2.3.1.275"/>
    </reaction>
</comment>
<evidence type="ECO:0000256" key="4">
    <source>
        <dbReference type="ARBA" id="ARBA00022692"/>
    </source>
</evidence>
<feature type="transmembrane region" description="Helical" evidence="10">
    <location>
        <begin position="108"/>
        <end position="132"/>
    </location>
</feature>
<keyword evidence="8 10" id="KW-0594">Phospholipid biosynthesis</keyword>
<dbReference type="GeneID" id="303189304"/>
<dbReference type="GO" id="GO:0008654">
    <property type="term" value="P:phospholipid biosynthetic process"/>
    <property type="evidence" value="ECO:0007669"/>
    <property type="project" value="UniProtKB-UniRule"/>
</dbReference>
<keyword evidence="1 10" id="KW-1003">Cell membrane</keyword>